<dbReference type="AlphaFoldDB" id="E6PD85"/>
<feature type="domain" description="Peptidase S74" evidence="2">
    <location>
        <begin position="139"/>
        <end position="196"/>
    </location>
</feature>
<evidence type="ECO:0000313" key="3">
    <source>
        <dbReference type="EMBL" id="CBH74437.1"/>
    </source>
</evidence>
<feature type="transmembrane region" description="Helical" evidence="1">
    <location>
        <begin position="21"/>
        <end position="41"/>
    </location>
</feature>
<evidence type="ECO:0000259" key="2">
    <source>
        <dbReference type="Pfam" id="PF13884"/>
    </source>
</evidence>
<sequence>MGKRIGPLDHPIVPFIRTYMRWIVSIAVPVAILVAFLRLFFPPGTIATGYNAAGFLGPTLALGPGGGLPSDHLPSLANDNATVPGLNFSVPTGSVNGYRFFSDGDKLSRIDGWLTRHGVFQIRGHSYKPGGGEWRAITDERLIRRVAPFTPGLQQVLALNPVWYSYSKKLTGLNKNRGPYVGLIAQSVMKVLPYAVGTKDNGFWSGGRSPVQALYYSPSSLEYVLVNAVKELAAQNARLRDRVDQLEARLPK</sequence>
<dbReference type="InterPro" id="IPR030392">
    <property type="entry name" value="S74_ICA"/>
</dbReference>
<dbReference type="Pfam" id="PF13884">
    <property type="entry name" value="Peptidase_S74"/>
    <property type="match status" value="1"/>
</dbReference>
<proteinExistence type="predicted"/>
<dbReference type="EMBL" id="CABL01000001">
    <property type="protein sequence ID" value="CBH74437.1"/>
    <property type="molecule type" value="Genomic_DNA"/>
</dbReference>
<evidence type="ECO:0000256" key="1">
    <source>
        <dbReference type="SAM" id="Phobius"/>
    </source>
</evidence>
<gene>
    <name evidence="3" type="ORF">CARN1_2324</name>
</gene>
<organism evidence="3">
    <name type="scientific">mine drainage metagenome</name>
    <dbReference type="NCBI Taxonomy" id="410659"/>
    <lineage>
        <taxon>unclassified sequences</taxon>
        <taxon>metagenomes</taxon>
        <taxon>ecological metagenomes</taxon>
    </lineage>
</organism>
<keyword evidence="1" id="KW-1133">Transmembrane helix</keyword>
<protein>
    <recommendedName>
        <fullName evidence="2">Peptidase S74 domain-containing protein</fullName>
    </recommendedName>
</protein>
<name>E6PD85_9ZZZZ</name>
<accession>E6PD85</accession>
<reference evidence="3" key="1">
    <citation type="submission" date="2009-10" db="EMBL/GenBank/DDBJ databases">
        <title>Diversity of trophic interactions inside an arsenic-rich microbial ecosystem.</title>
        <authorList>
            <person name="Bertin P.N."/>
            <person name="Heinrich-Salmeron A."/>
            <person name="Pelletier E."/>
            <person name="Goulhen-Chollet F."/>
            <person name="Arsene-Ploetze F."/>
            <person name="Gallien S."/>
            <person name="Calteau A."/>
            <person name="Vallenet D."/>
            <person name="Casiot C."/>
            <person name="Chane-Woon-Ming B."/>
            <person name="Giloteaux L."/>
            <person name="Barakat M."/>
            <person name="Bonnefoy V."/>
            <person name="Bruneel O."/>
            <person name="Chandler M."/>
            <person name="Cleiss J."/>
            <person name="Duran R."/>
            <person name="Elbaz-Poulichet F."/>
            <person name="Fonknechten N."/>
            <person name="Lauga B."/>
            <person name="Mornico D."/>
            <person name="Ortet P."/>
            <person name="Schaeffer C."/>
            <person name="Siguier P."/>
            <person name="Alexander Thil Smith A."/>
            <person name="Van Dorsselaer A."/>
            <person name="Weissenbach J."/>
            <person name="Medigue C."/>
            <person name="Le Paslier D."/>
        </authorList>
    </citation>
    <scope>NUCLEOTIDE SEQUENCE</scope>
</reference>
<comment type="caution">
    <text evidence="3">The sequence shown here is derived from an EMBL/GenBank/DDBJ whole genome shotgun (WGS) entry which is preliminary data.</text>
</comment>
<keyword evidence="1" id="KW-0812">Transmembrane</keyword>
<keyword evidence="1" id="KW-0472">Membrane</keyword>